<feature type="domain" description="Signal transduction histidine kinase internal region" evidence="3">
    <location>
        <begin position="154"/>
        <end position="233"/>
    </location>
</feature>
<keyword evidence="1" id="KW-0175">Coiled coil</keyword>
<keyword evidence="2" id="KW-1133">Transmembrane helix</keyword>
<dbReference type="InterPro" id="IPR036890">
    <property type="entry name" value="HATPase_C_sf"/>
</dbReference>
<comment type="caution">
    <text evidence="4">The sequence shown here is derived from an EMBL/GenBank/DDBJ whole genome shotgun (WGS) entry which is preliminary data.</text>
</comment>
<organism evidence="4 5">
    <name type="scientific">Flaviaesturariibacter aridisoli</name>
    <dbReference type="NCBI Taxonomy" id="2545761"/>
    <lineage>
        <taxon>Bacteria</taxon>
        <taxon>Pseudomonadati</taxon>
        <taxon>Bacteroidota</taxon>
        <taxon>Chitinophagia</taxon>
        <taxon>Chitinophagales</taxon>
        <taxon>Chitinophagaceae</taxon>
        <taxon>Flaviaestuariibacter</taxon>
    </lineage>
</organism>
<dbReference type="AlphaFoldDB" id="A0A4R4DZW2"/>
<evidence type="ECO:0000313" key="4">
    <source>
        <dbReference type="EMBL" id="TCZ67047.1"/>
    </source>
</evidence>
<feature type="transmembrane region" description="Helical" evidence="2">
    <location>
        <begin position="118"/>
        <end position="138"/>
    </location>
</feature>
<keyword evidence="5" id="KW-1185">Reference proteome</keyword>
<gene>
    <name evidence="4" type="ORF">E0486_16295</name>
</gene>
<dbReference type="EMBL" id="SKFH01000040">
    <property type="protein sequence ID" value="TCZ67047.1"/>
    <property type="molecule type" value="Genomic_DNA"/>
</dbReference>
<dbReference type="PANTHER" id="PTHR34220">
    <property type="entry name" value="SENSOR HISTIDINE KINASE YPDA"/>
    <property type="match status" value="1"/>
</dbReference>
<feature type="transmembrane region" description="Helical" evidence="2">
    <location>
        <begin position="72"/>
        <end position="91"/>
    </location>
</feature>
<feature type="coiled-coil region" evidence="1">
    <location>
        <begin position="137"/>
        <end position="164"/>
    </location>
</feature>
<reference evidence="4 5" key="1">
    <citation type="submission" date="2019-03" db="EMBL/GenBank/DDBJ databases">
        <authorList>
            <person name="Kim M.K.M."/>
        </authorList>
    </citation>
    <scope>NUCLEOTIDE SEQUENCE [LARGE SCALE GENOMIC DNA]</scope>
    <source>
        <strain evidence="4 5">17J68-15</strain>
    </source>
</reference>
<accession>A0A4R4DZW2</accession>
<keyword evidence="2" id="KW-0812">Transmembrane</keyword>
<proteinExistence type="predicted"/>
<dbReference type="RefSeq" id="WP_131853723.1">
    <property type="nucleotide sequence ID" value="NZ_SKFH01000040.1"/>
</dbReference>
<keyword evidence="4" id="KW-0808">Transferase</keyword>
<dbReference type="GO" id="GO:0000155">
    <property type="term" value="F:phosphorelay sensor kinase activity"/>
    <property type="evidence" value="ECO:0007669"/>
    <property type="project" value="InterPro"/>
</dbReference>
<name>A0A4R4DZW2_9BACT</name>
<protein>
    <submittedName>
        <fullName evidence="4">Histidine kinase</fullName>
    </submittedName>
</protein>
<dbReference type="PANTHER" id="PTHR34220:SF7">
    <property type="entry name" value="SENSOR HISTIDINE KINASE YPDA"/>
    <property type="match status" value="1"/>
</dbReference>
<dbReference type="Pfam" id="PF06580">
    <property type="entry name" value="His_kinase"/>
    <property type="match status" value="1"/>
</dbReference>
<dbReference type="InterPro" id="IPR010559">
    <property type="entry name" value="Sig_transdc_His_kin_internal"/>
</dbReference>
<dbReference type="Gene3D" id="3.30.565.10">
    <property type="entry name" value="Histidine kinase-like ATPase, C-terminal domain"/>
    <property type="match status" value="1"/>
</dbReference>
<dbReference type="InterPro" id="IPR050640">
    <property type="entry name" value="Bact_2-comp_sensor_kinase"/>
</dbReference>
<feature type="transmembrane region" description="Helical" evidence="2">
    <location>
        <begin position="47"/>
        <end position="65"/>
    </location>
</feature>
<evidence type="ECO:0000256" key="2">
    <source>
        <dbReference type="SAM" id="Phobius"/>
    </source>
</evidence>
<dbReference type="SUPFAM" id="SSF55874">
    <property type="entry name" value="ATPase domain of HSP90 chaperone/DNA topoisomerase II/histidine kinase"/>
    <property type="match status" value="1"/>
</dbReference>
<evidence type="ECO:0000313" key="5">
    <source>
        <dbReference type="Proteomes" id="UP000295164"/>
    </source>
</evidence>
<evidence type="ECO:0000256" key="1">
    <source>
        <dbReference type="SAM" id="Coils"/>
    </source>
</evidence>
<dbReference type="GO" id="GO:0016020">
    <property type="term" value="C:membrane"/>
    <property type="evidence" value="ECO:0007669"/>
    <property type="project" value="InterPro"/>
</dbReference>
<dbReference type="OrthoDB" id="9792992at2"/>
<dbReference type="Proteomes" id="UP000295164">
    <property type="component" value="Unassembled WGS sequence"/>
</dbReference>
<sequence length="344" mass="39819">MRKVITRERVLLFGAMALIYLCIRIVSDAHSFPDHPNARAVNNAWRILWITPLHFLFFEWTLRYWRRRGWPLSLLLLAAHILLWSAGLMYWRNAGIALGIYTPLTEFRSLGHNASQQFYASLMALVLFAVLRHLYLHYKLRQDAQRLRIEKQEAELNYLKAQTNPHFLFNTLNNIYALASDKSDAAPEAVLRLSGILRFMLYEAGGDRIAISEELRIIDDYLELERLRYDERLRISFRHDVEDGHQALPPLLLLPLVENAFKHGVSETRGGSFVEIDLRVKNRRLAFTVRNSADPDPGMPVEANIGLSNLRRQLELLYTDYALELLPGNNDFTTRLTINLASHV</sequence>
<keyword evidence="2" id="KW-0472">Membrane</keyword>
<evidence type="ECO:0000259" key="3">
    <source>
        <dbReference type="Pfam" id="PF06580"/>
    </source>
</evidence>
<keyword evidence="4" id="KW-0418">Kinase</keyword>